<proteinExistence type="predicted"/>
<evidence type="ECO:0008006" key="3">
    <source>
        <dbReference type="Google" id="ProtNLM"/>
    </source>
</evidence>
<accession>A0ABP9A5P3</accession>
<dbReference type="EMBL" id="BAABHO010000002">
    <property type="protein sequence ID" value="GAA4773386.1"/>
    <property type="molecule type" value="Genomic_DNA"/>
</dbReference>
<name>A0ABP9A5P3_9PSEU</name>
<keyword evidence="2" id="KW-1185">Reference proteome</keyword>
<organism evidence="1 2">
    <name type="scientific">Actinomycetospora chlora</name>
    <dbReference type="NCBI Taxonomy" id="663608"/>
    <lineage>
        <taxon>Bacteria</taxon>
        <taxon>Bacillati</taxon>
        <taxon>Actinomycetota</taxon>
        <taxon>Actinomycetes</taxon>
        <taxon>Pseudonocardiales</taxon>
        <taxon>Pseudonocardiaceae</taxon>
        <taxon>Actinomycetospora</taxon>
    </lineage>
</organism>
<comment type="caution">
    <text evidence="1">The sequence shown here is derived from an EMBL/GenBank/DDBJ whole genome shotgun (WGS) entry which is preliminary data.</text>
</comment>
<protein>
    <recommendedName>
        <fullName evidence="3">EcsC family protein</fullName>
    </recommendedName>
</protein>
<gene>
    <name evidence="1" type="ORF">GCM10023200_02220</name>
</gene>
<sequence length="244" mass="26613">MFHCTTPEHGQDLALTDDEQPRFPLGELLRAGHRAPLVLVRYVIERRGPEITSEETRARSASDANVERHVEDLIRKQLLLVRGQGALAGLGLVASGASGPAAIPLAATTIVSDLASLSYFQIELSLKIAAAYGHDLTDHQARAREILHLHGFEMVAGDNLSGPLGAAGERVLKRLLMRYLRGPNLVAARELFRFVGIRFTRTGLLKAVPFVNVPAGAALADVTTRRTARKARLFYRPLAREEAS</sequence>
<evidence type="ECO:0000313" key="2">
    <source>
        <dbReference type="Proteomes" id="UP001500928"/>
    </source>
</evidence>
<reference evidence="2" key="1">
    <citation type="journal article" date="2019" name="Int. J. Syst. Evol. Microbiol.">
        <title>The Global Catalogue of Microorganisms (GCM) 10K type strain sequencing project: providing services to taxonomists for standard genome sequencing and annotation.</title>
        <authorList>
            <consortium name="The Broad Institute Genomics Platform"/>
            <consortium name="The Broad Institute Genome Sequencing Center for Infectious Disease"/>
            <person name="Wu L."/>
            <person name="Ma J."/>
        </authorList>
    </citation>
    <scope>NUCLEOTIDE SEQUENCE [LARGE SCALE GENOMIC DNA]</scope>
    <source>
        <strain evidence="2">JCM 17979</strain>
    </source>
</reference>
<evidence type="ECO:0000313" key="1">
    <source>
        <dbReference type="EMBL" id="GAA4773386.1"/>
    </source>
</evidence>
<dbReference type="Proteomes" id="UP001500928">
    <property type="component" value="Unassembled WGS sequence"/>
</dbReference>